<feature type="region of interest" description="Disordered" evidence="1">
    <location>
        <begin position="43"/>
        <end position="269"/>
    </location>
</feature>
<dbReference type="Proteomes" id="UP000008068">
    <property type="component" value="Unassembled WGS sequence"/>
</dbReference>
<name>G0N8K9_CAEBE</name>
<dbReference type="eggNOG" id="ENOG502TK6X">
    <property type="taxonomic scope" value="Eukaryota"/>
</dbReference>
<dbReference type="AlphaFoldDB" id="G0N8K9"/>
<dbReference type="InParanoid" id="G0N8K9"/>
<gene>
    <name evidence="2" type="ORF">CAEBREN_22361</name>
</gene>
<dbReference type="EMBL" id="GL379850">
    <property type="protein sequence ID" value="EGT55345.1"/>
    <property type="molecule type" value="Genomic_DNA"/>
</dbReference>
<feature type="compositionally biased region" description="Basic residues" evidence="1">
    <location>
        <begin position="66"/>
        <end position="75"/>
    </location>
</feature>
<accession>G0N8K9</accession>
<feature type="compositionally biased region" description="Basic and acidic residues" evidence="1">
    <location>
        <begin position="189"/>
        <end position="253"/>
    </location>
</feature>
<organism evidence="3">
    <name type="scientific">Caenorhabditis brenneri</name>
    <name type="common">Nematode worm</name>
    <dbReference type="NCBI Taxonomy" id="135651"/>
    <lineage>
        <taxon>Eukaryota</taxon>
        <taxon>Metazoa</taxon>
        <taxon>Ecdysozoa</taxon>
        <taxon>Nematoda</taxon>
        <taxon>Chromadorea</taxon>
        <taxon>Rhabditida</taxon>
        <taxon>Rhabditina</taxon>
        <taxon>Rhabditomorpha</taxon>
        <taxon>Rhabditoidea</taxon>
        <taxon>Rhabditidae</taxon>
        <taxon>Peloderinae</taxon>
        <taxon>Caenorhabditis</taxon>
    </lineage>
</organism>
<feature type="compositionally biased region" description="Low complexity" evidence="1">
    <location>
        <begin position="76"/>
        <end position="88"/>
    </location>
</feature>
<feature type="compositionally biased region" description="Basic residues" evidence="1">
    <location>
        <begin position="89"/>
        <end position="116"/>
    </location>
</feature>
<dbReference type="HOGENOM" id="CLU_1078614_0_0_1"/>
<sequence length="281" mass="31303">MGENLFPSQVFHNECFSRLFILLNLTLFTGAALTAFQCCSKKPKHGYPDQDDSPPAEIVHSDRSSDRKRKPRKSTSKSPDSVSPSPSRKSGRTSRKTGKTVKRDTKKRRKHKHRHPKSSEKKLKDEEAKSPVEKPIPKFDDLQVMSTQPSHPSSSDPDSIATAKIEVITFPYAKNAQKQVPLPKNVRSPSKENVEVEPIAKKGKKPSREAVVRKSSSEAYKNRSNEATRKPSKEALTEDPLKMKPSQECEKCDNSAPTASETGSSSTFSDLSMILQNVCQL</sequence>
<feature type="compositionally biased region" description="Low complexity" evidence="1">
    <location>
        <begin position="149"/>
        <end position="159"/>
    </location>
</feature>
<evidence type="ECO:0000313" key="2">
    <source>
        <dbReference type="EMBL" id="EGT55345.1"/>
    </source>
</evidence>
<proteinExistence type="predicted"/>
<dbReference type="OMA" id="ILQCCAK"/>
<evidence type="ECO:0000256" key="1">
    <source>
        <dbReference type="SAM" id="MobiDB-lite"/>
    </source>
</evidence>
<feature type="compositionally biased region" description="Basic and acidic residues" evidence="1">
    <location>
        <begin position="117"/>
        <end position="141"/>
    </location>
</feature>
<keyword evidence="3" id="KW-1185">Reference proteome</keyword>
<reference evidence="3" key="1">
    <citation type="submission" date="2011-07" db="EMBL/GenBank/DDBJ databases">
        <authorList>
            <consortium name="Caenorhabditis brenneri Sequencing and Analysis Consortium"/>
            <person name="Wilson R.K."/>
        </authorList>
    </citation>
    <scope>NUCLEOTIDE SEQUENCE [LARGE SCALE GENOMIC DNA]</scope>
    <source>
        <strain evidence="3">PB2801</strain>
    </source>
</reference>
<protein>
    <submittedName>
        <fullName evidence="2">Uncharacterized protein</fullName>
    </submittedName>
</protein>
<feature type="compositionally biased region" description="Polar residues" evidence="1">
    <location>
        <begin position="255"/>
        <end position="269"/>
    </location>
</feature>
<evidence type="ECO:0000313" key="3">
    <source>
        <dbReference type="Proteomes" id="UP000008068"/>
    </source>
</evidence>